<feature type="compositionally biased region" description="Basic and acidic residues" evidence="1">
    <location>
        <begin position="225"/>
        <end position="234"/>
    </location>
</feature>
<gene>
    <name evidence="2" type="ORF">A1O5_00927</name>
</gene>
<keyword evidence="3" id="KW-1185">Reference proteome</keyword>
<proteinExistence type="predicted"/>
<dbReference type="GeneID" id="19185663"/>
<dbReference type="AlphaFoldDB" id="W9Y1T7"/>
<name>W9Y1T7_9EURO</name>
<evidence type="ECO:0000256" key="1">
    <source>
        <dbReference type="SAM" id="MobiDB-lite"/>
    </source>
</evidence>
<dbReference type="OrthoDB" id="4159482at2759"/>
<feature type="region of interest" description="Disordered" evidence="1">
    <location>
        <begin position="1"/>
        <end position="98"/>
    </location>
</feature>
<evidence type="ECO:0000313" key="2">
    <source>
        <dbReference type="EMBL" id="EXJ76419.1"/>
    </source>
</evidence>
<feature type="compositionally biased region" description="Polar residues" evidence="1">
    <location>
        <begin position="471"/>
        <end position="486"/>
    </location>
</feature>
<evidence type="ECO:0000313" key="3">
    <source>
        <dbReference type="Proteomes" id="UP000019471"/>
    </source>
</evidence>
<organism evidence="2 3">
    <name type="scientific">Cladophialophora psammophila CBS 110553</name>
    <dbReference type="NCBI Taxonomy" id="1182543"/>
    <lineage>
        <taxon>Eukaryota</taxon>
        <taxon>Fungi</taxon>
        <taxon>Dikarya</taxon>
        <taxon>Ascomycota</taxon>
        <taxon>Pezizomycotina</taxon>
        <taxon>Eurotiomycetes</taxon>
        <taxon>Chaetothyriomycetidae</taxon>
        <taxon>Chaetothyriales</taxon>
        <taxon>Herpotrichiellaceae</taxon>
        <taxon>Cladophialophora</taxon>
    </lineage>
</organism>
<sequence>MPYSNTSNNSRQNNWTPINPPSEPVAAALPSPSSSQSDIDDSEGPSPFASHLREEILGSAGRIKERLRAAKKRKVPTPPSSARKKRLATSSSAYAQHSVMLPEEKRNLSAKAFGAAELSSPLRFETNESLLPIGLNKLNIAAAGYKRTSSEAFHAETEDLPVKKALVMRRAAKSALPVAADASSKHNQDEDLFNDDSIDIDTFLEAEKVLAAKPTHPYPNTTPARRPEPYKSPEKASSAMKAIPTTWTPKAPMKPFVRPFLPPPPSSVATSSTGPLAVFSTLHPLPICFRIAEARRYVSFTFSSLRPTAPAQTEANNKTSSNPMFLGLEIYAILHSTQDTGAIRTVTLADMFFPDRPPYLTGALVPQATSTLMRPAPSPGSLPNVGSVVRATVRISQQSTFDAVAAVTTNALVSSSSSSPGVNKTFLPAAAAGKYNVTFLRINPSDWNEIQRVKTILEQASSAMAPAQSVPLKQSTTGSDNGQMTESARRKTVV</sequence>
<dbReference type="EMBL" id="AMGX01000001">
    <property type="protein sequence ID" value="EXJ76419.1"/>
    <property type="molecule type" value="Genomic_DNA"/>
</dbReference>
<feature type="region of interest" description="Disordered" evidence="1">
    <location>
        <begin position="464"/>
        <end position="494"/>
    </location>
</feature>
<feature type="compositionally biased region" description="Basic and acidic residues" evidence="1">
    <location>
        <begin position="51"/>
        <end position="68"/>
    </location>
</feature>
<reference evidence="2 3" key="1">
    <citation type="submission" date="2013-03" db="EMBL/GenBank/DDBJ databases">
        <title>The Genome Sequence of Cladophialophora psammophila CBS 110553.</title>
        <authorList>
            <consortium name="The Broad Institute Genomics Platform"/>
            <person name="Cuomo C."/>
            <person name="de Hoog S."/>
            <person name="Gorbushina A."/>
            <person name="Walker B."/>
            <person name="Young S.K."/>
            <person name="Zeng Q."/>
            <person name="Gargeya S."/>
            <person name="Fitzgerald M."/>
            <person name="Haas B."/>
            <person name="Abouelleil A."/>
            <person name="Allen A.W."/>
            <person name="Alvarado L."/>
            <person name="Arachchi H.M."/>
            <person name="Berlin A.M."/>
            <person name="Chapman S.B."/>
            <person name="Gainer-Dewar J."/>
            <person name="Goldberg J."/>
            <person name="Griggs A."/>
            <person name="Gujja S."/>
            <person name="Hansen M."/>
            <person name="Howarth C."/>
            <person name="Imamovic A."/>
            <person name="Ireland A."/>
            <person name="Larimer J."/>
            <person name="McCowan C."/>
            <person name="Murphy C."/>
            <person name="Pearson M."/>
            <person name="Poon T.W."/>
            <person name="Priest M."/>
            <person name="Roberts A."/>
            <person name="Saif S."/>
            <person name="Shea T."/>
            <person name="Sisk P."/>
            <person name="Sykes S."/>
            <person name="Wortman J."/>
            <person name="Nusbaum C."/>
            <person name="Birren B."/>
        </authorList>
    </citation>
    <scope>NUCLEOTIDE SEQUENCE [LARGE SCALE GENOMIC DNA]</scope>
    <source>
        <strain evidence="2 3">CBS 110553</strain>
    </source>
</reference>
<dbReference type="Proteomes" id="UP000019471">
    <property type="component" value="Unassembled WGS sequence"/>
</dbReference>
<dbReference type="HOGENOM" id="CLU_548586_0_0_1"/>
<accession>W9Y1T7</accession>
<feature type="region of interest" description="Disordered" evidence="1">
    <location>
        <begin position="214"/>
        <end position="237"/>
    </location>
</feature>
<dbReference type="RefSeq" id="XP_007739736.1">
    <property type="nucleotide sequence ID" value="XM_007741546.1"/>
</dbReference>
<feature type="compositionally biased region" description="Low complexity" evidence="1">
    <location>
        <begin position="24"/>
        <end position="37"/>
    </location>
</feature>
<comment type="caution">
    <text evidence="2">The sequence shown here is derived from an EMBL/GenBank/DDBJ whole genome shotgun (WGS) entry which is preliminary data.</text>
</comment>
<feature type="compositionally biased region" description="Polar residues" evidence="1">
    <location>
        <begin position="1"/>
        <end position="17"/>
    </location>
</feature>
<protein>
    <submittedName>
        <fullName evidence="2">Uncharacterized protein</fullName>
    </submittedName>
</protein>